<proteinExistence type="predicted"/>
<dbReference type="OrthoDB" id="196103at2759"/>
<keyword evidence="3" id="KW-1185">Reference proteome</keyword>
<evidence type="ECO:0000313" key="2">
    <source>
        <dbReference type="EMBL" id="CZR53712.1"/>
    </source>
</evidence>
<evidence type="ECO:0000256" key="1">
    <source>
        <dbReference type="SAM" id="Phobius"/>
    </source>
</evidence>
<dbReference type="Proteomes" id="UP000184330">
    <property type="component" value="Unassembled WGS sequence"/>
</dbReference>
<keyword evidence="1" id="KW-0472">Membrane</keyword>
<accession>A0A1L7WLR9</accession>
<feature type="transmembrane region" description="Helical" evidence="1">
    <location>
        <begin position="77"/>
        <end position="98"/>
    </location>
</feature>
<protein>
    <submittedName>
        <fullName evidence="2">Uncharacterized protein</fullName>
    </submittedName>
</protein>
<sequence length="181" mass="19433">MMGFQRKNVRFNNPFVQNLVAGMCLSCLPGIYLALTGLGAGRGKPASQVVAANVNYTVFMGSIGYSLYTSALRRRALIGITVMSAITLGICTAEAAWLSEHYLNRNETGPSTDSTDSAFAGAFVIYVIYGSVYSIYQIATQYVICALTNDPSLLARYAGVFRGVTALGMMFSFIIDGNGEK</sequence>
<keyword evidence="1" id="KW-0812">Transmembrane</keyword>
<feature type="transmembrane region" description="Helical" evidence="1">
    <location>
        <begin position="157"/>
        <end position="175"/>
    </location>
</feature>
<evidence type="ECO:0000313" key="3">
    <source>
        <dbReference type="Proteomes" id="UP000184330"/>
    </source>
</evidence>
<keyword evidence="1" id="KW-1133">Transmembrane helix</keyword>
<dbReference type="AlphaFoldDB" id="A0A1L7WLR9"/>
<feature type="transmembrane region" description="Helical" evidence="1">
    <location>
        <begin position="20"/>
        <end position="40"/>
    </location>
</feature>
<name>A0A1L7WLR9_9HELO</name>
<gene>
    <name evidence="2" type="ORF">PAC_03592</name>
</gene>
<feature type="transmembrane region" description="Helical" evidence="1">
    <location>
        <begin position="46"/>
        <end position="65"/>
    </location>
</feature>
<feature type="transmembrane region" description="Helical" evidence="1">
    <location>
        <begin position="118"/>
        <end position="136"/>
    </location>
</feature>
<reference evidence="2 3" key="1">
    <citation type="submission" date="2016-03" db="EMBL/GenBank/DDBJ databases">
        <authorList>
            <person name="Ploux O."/>
        </authorList>
    </citation>
    <scope>NUCLEOTIDE SEQUENCE [LARGE SCALE GENOMIC DNA]</scope>
    <source>
        <strain evidence="2 3">UAMH 11012</strain>
    </source>
</reference>
<organism evidence="2 3">
    <name type="scientific">Phialocephala subalpina</name>
    <dbReference type="NCBI Taxonomy" id="576137"/>
    <lineage>
        <taxon>Eukaryota</taxon>
        <taxon>Fungi</taxon>
        <taxon>Dikarya</taxon>
        <taxon>Ascomycota</taxon>
        <taxon>Pezizomycotina</taxon>
        <taxon>Leotiomycetes</taxon>
        <taxon>Helotiales</taxon>
        <taxon>Mollisiaceae</taxon>
        <taxon>Phialocephala</taxon>
        <taxon>Phialocephala fortinii species complex</taxon>
    </lineage>
</organism>
<dbReference type="EMBL" id="FJOG01000004">
    <property type="protein sequence ID" value="CZR53712.1"/>
    <property type="molecule type" value="Genomic_DNA"/>
</dbReference>